<gene>
    <name evidence="5" type="ORF">H8Z77_05760</name>
</gene>
<dbReference type="InterPro" id="IPR023187">
    <property type="entry name" value="Tscrpt_reg_MarR-type_CS"/>
</dbReference>
<dbReference type="RefSeq" id="WP_069988391.1">
    <property type="nucleotide sequence ID" value="NZ_JACOQK010000001.1"/>
</dbReference>
<dbReference type="SMART" id="SM00347">
    <property type="entry name" value="HTH_MARR"/>
    <property type="match status" value="1"/>
</dbReference>
<dbReference type="EMBL" id="JACOQK010000001">
    <property type="protein sequence ID" value="MBC5787528.1"/>
    <property type="molecule type" value="Genomic_DNA"/>
</dbReference>
<organism evidence="5 6">
    <name type="scientific">Clostridium facile</name>
    <dbReference type="NCBI Taxonomy" id="2763035"/>
    <lineage>
        <taxon>Bacteria</taxon>
        <taxon>Bacillati</taxon>
        <taxon>Bacillota</taxon>
        <taxon>Clostridia</taxon>
        <taxon>Eubacteriales</taxon>
        <taxon>Clostridiaceae</taxon>
        <taxon>Clostridium</taxon>
    </lineage>
</organism>
<dbReference type="PROSITE" id="PS50995">
    <property type="entry name" value="HTH_MARR_2"/>
    <property type="match status" value="1"/>
</dbReference>
<evidence type="ECO:0000313" key="5">
    <source>
        <dbReference type="EMBL" id="MBC5787528.1"/>
    </source>
</evidence>
<evidence type="ECO:0000256" key="2">
    <source>
        <dbReference type="ARBA" id="ARBA00023125"/>
    </source>
</evidence>
<evidence type="ECO:0000313" key="6">
    <source>
        <dbReference type="Proteomes" id="UP000649151"/>
    </source>
</evidence>
<proteinExistence type="predicted"/>
<reference evidence="5 6" key="1">
    <citation type="submission" date="2020-08" db="EMBL/GenBank/DDBJ databases">
        <title>Genome public.</title>
        <authorList>
            <person name="Liu C."/>
            <person name="Sun Q."/>
        </authorList>
    </citation>
    <scope>NUCLEOTIDE SEQUENCE [LARGE SCALE GENOMIC DNA]</scope>
    <source>
        <strain evidence="5 6">NSJ-27</strain>
    </source>
</reference>
<dbReference type="Gene3D" id="1.10.10.10">
    <property type="entry name" value="Winged helix-like DNA-binding domain superfamily/Winged helix DNA-binding domain"/>
    <property type="match status" value="1"/>
</dbReference>
<name>A0ABR7IQY7_9CLOT</name>
<keyword evidence="6" id="KW-1185">Reference proteome</keyword>
<dbReference type="InterPro" id="IPR039422">
    <property type="entry name" value="MarR/SlyA-like"/>
</dbReference>
<dbReference type="PANTHER" id="PTHR33164:SF102">
    <property type="entry name" value="TRANSCRIPTIONAL REGULATORY PROTEIN"/>
    <property type="match status" value="1"/>
</dbReference>
<dbReference type="InterPro" id="IPR036388">
    <property type="entry name" value="WH-like_DNA-bd_sf"/>
</dbReference>
<keyword evidence="2" id="KW-0238">DNA-binding</keyword>
<keyword evidence="3" id="KW-0804">Transcription</keyword>
<dbReference type="Proteomes" id="UP000649151">
    <property type="component" value="Unassembled WGS sequence"/>
</dbReference>
<dbReference type="PROSITE" id="PS01117">
    <property type="entry name" value="HTH_MARR_1"/>
    <property type="match status" value="1"/>
</dbReference>
<dbReference type="InterPro" id="IPR036390">
    <property type="entry name" value="WH_DNA-bd_sf"/>
</dbReference>
<feature type="domain" description="HTH marR-type" evidence="4">
    <location>
        <begin position="1"/>
        <end position="143"/>
    </location>
</feature>
<accession>A0ABR7IQY7</accession>
<comment type="caution">
    <text evidence="5">The sequence shown here is derived from an EMBL/GenBank/DDBJ whole genome shotgun (WGS) entry which is preliminary data.</text>
</comment>
<protein>
    <submittedName>
        <fullName evidence="5">MarR family transcriptional regulator</fullName>
    </submittedName>
</protein>
<dbReference type="InterPro" id="IPR000835">
    <property type="entry name" value="HTH_MarR-typ"/>
</dbReference>
<dbReference type="PANTHER" id="PTHR33164">
    <property type="entry name" value="TRANSCRIPTIONAL REGULATOR, MARR FAMILY"/>
    <property type="match status" value="1"/>
</dbReference>
<dbReference type="Pfam" id="PF01047">
    <property type="entry name" value="MarR"/>
    <property type="match status" value="1"/>
</dbReference>
<dbReference type="SUPFAM" id="SSF46785">
    <property type="entry name" value="Winged helix' DNA-binding domain"/>
    <property type="match status" value="1"/>
</dbReference>
<evidence type="ECO:0000256" key="3">
    <source>
        <dbReference type="ARBA" id="ARBA00023163"/>
    </source>
</evidence>
<sequence length="143" mass="16971">MKELNWIQMSDYMHTLQEFTRLAVLKQTELTTASAGEMDLLSRIYLLKSPVTPLQLSQQMKMKKSSISRIIHHLLEKELIIKQKNELDGRSYHLILTQKGQEQLKQHYEQFLTPIYLLYRKMGQEQFLEFIKNIQTATCLLQE</sequence>
<evidence type="ECO:0000256" key="1">
    <source>
        <dbReference type="ARBA" id="ARBA00023015"/>
    </source>
</evidence>
<evidence type="ECO:0000259" key="4">
    <source>
        <dbReference type="PROSITE" id="PS50995"/>
    </source>
</evidence>
<keyword evidence="1" id="KW-0805">Transcription regulation</keyword>